<organism evidence="2 3">
    <name type="scientific">Actinomycetospora termitidis</name>
    <dbReference type="NCBI Taxonomy" id="3053470"/>
    <lineage>
        <taxon>Bacteria</taxon>
        <taxon>Bacillati</taxon>
        <taxon>Actinomycetota</taxon>
        <taxon>Actinomycetes</taxon>
        <taxon>Pseudonocardiales</taxon>
        <taxon>Pseudonocardiaceae</taxon>
        <taxon>Actinomycetospora</taxon>
    </lineage>
</organism>
<name>A0ABT7MIT7_9PSEU</name>
<feature type="transmembrane region" description="Helical" evidence="1">
    <location>
        <begin position="78"/>
        <end position="96"/>
    </location>
</feature>
<keyword evidence="1" id="KW-0812">Transmembrane</keyword>
<evidence type="ECO:0000313" key="3">
    <source>
        <dbReference type="Proteomes" id="UP001231924"/>
    </source>
</evidence>
<dbReference type="RefSeq" id="WP_286057202.1">
    <property type="nucleotide sequence ID" value="NZ_JASVWF010000013.1"/>
</dbReference>
<keyword evidence="3" id="KW-1185">Reference proteome</keyword>
<keyword evidence="1" id="KW-1133">Transmembrane helix</keyword>
<protein>
    <submittedName>
        <fullName evidence="2">Uncharacterized protein</fullName>
    </submittedName>
</protein>
<sequence>MGRHAAAEPYDSAPGQAMAAVGAAPLGARRMTAAPTQGARTTPPLSTDVHIAALILGIVSFAAVVIGTVQALTSRTAPAFYLLIATGLAFFLLILFNTPAARLGRAEAAADKEERQRAAQRAFLAQLERNYRMEVELGWRPATGYDVATEACRFSSGGAFNGLPRPAIWSYSDGLGGAPIRTPGGAVGVLNRRYGPLTPVQWAGVAAVAAWGLEHHHRR</sequence>
<evidence type="ECO:0000256" key="1">
    <source>
        <dbReference type="SAM" id="Phobius"/>
    </source>
</evidence>
<gene>
    <name evidence="2" type="ORF">QRT03_31860</name>
</gene>
<comment type="caution">
    <text evidence="2">The sequence shown here is derived from an EMBL/GenBank/DDBJ whole genome shotgun (WGS) entry which is preliminary data.</text>
</comment>
<feature type="transmembrane region" description="Helical" evidence="1">
    <location>
        <begin position="49"/>
        <end position="72"/>
    </location>
</feature>
<accession>A0ABT7MIT7</accession>
<keyword evidence="1" id="KW-0472">Membrane</keyword>
<reference evidence="2 3" key="1">
    <citation type="submission" date="2023-06" db="EMBL/GenBank/DDBJ databases">
        <title>Actinomycetospora Odt1-22.</title>
        <authorList>
            <person name="Supong K."/>
        </authorList>
    </citation>
    <scope>NUCLEOTIDE SEQUENCE [LARGE SCALE GENOMIC DNA]</scope>
    <source>
        <strain evidence="2 3">Odt1-22</strain>
    </source>
</reference>
<dbReference type="EMBL" id="JASVWF010000013">
    <property type="protein sequence ID" value="MDL5160598.1"/>
    <property type="molecule type" value="Genomic_DNA"/>
</dbReference>
<dbReference type="Proteomes" id="UP001231924">
    <property type="component" value="Unassembled WGS sequence"/>
</dbReference>
<evidence type="ECO:0000313" key="2">
    <source>
        <dbReference type="EMBL" id="MDL5160598.1"/>
    </source>
</evidence>
<proteinExistence type="predicted"/>